<keyword evidence="2" id="KW-0863">Zinc-finger</keyword>
<dbReference type="GO" id="GO:0008270">
    <property type="term" value="F:zinc ion binding"/>
    <property type="evidence" value="ECO:0007669"/>
    <property type="project" value="UniProtKB-KW"/>
</dbReference>
<keyword evidence="3" id="KW-0862">Zinc</keyword>
<evidence type="ECO:0000313" key="7">
    <source>
        <dbReference type="Proteomes" id="UP000008021"/>
    </source>
</evidence>
<evidence type="ECO:0000313" key="6">
    <source>
        <dbReference type="EnsemblPlants" id="OMERI10G13170.1"/>
    </source>
</evidence>
<keyword evidence="4" id="KW-0812">Transmembrane</keyword>
<keyword evidence="1" id="KW-0479">Metal-binding</keyword>
<evidence type="ECO:0000256" key="1">
    <source>
        <dbReference type="ARBA" id="ARBA00022723"/>
    </source>
</evidence>
<evidence type="ECO:0000256" key="4">
    <source>
        <dbReference type="SAM" id="Phobius"/>
    </source>
</evidence>
<dbReference type="Proteomes" id="UP000008021">
    <property type="component" value="Chromosome 10"/>
</dbReference>
<keyword evidence="4" id="KW-0472">Membrane</keyword>
<evidence type="ECO:0000256" key="2">
    <source>
        <dbReference type="ARBA" id="ARBA00022771"/>
    </source>
</evidence>
<feature type="domain" description="GRF-type" evidence="5">
    <location>
        <begin position="22"/>
        <end position="63"/>
    </location>
</feature>
<keyword evidence="7" id="KW-1185">Reference proteome</keyword>
<dbReference type="Gramene" id="OMERI10G13170.1">
    <property type="protein sequence ID" value="OMERI10G13170.1"/>
    <property type="gene ID" value="OMERI10G13170"/>
</dbReference>
<feature type="transmembrane region" description="Helical" evidence="4">
    <location>
        <begin position="111"/>
        <end position="130"/>
    </location>
</feature>
<dbReference type="PANTHER" id="PTHR33680:SF7">
    <property type="entry name" value="OS02G0474200 PROTEIN"/>
    <property type="match status" value="1"/>
</dbReference>
<dbReference type="EnsemblPlants" id="OMERI10G13170.1">
    <property type="protein sequence ID" value="OMERI10G13170.1"/>
    <property type="gene ID" value="OMERI10G13170"/>
</dbReference>
<reference evidence="6" key="2">
    <citation type="submission" date="2018-05" db="EMBL/GenBank/DDBJ databases">
        <title>OmerRS3 (Oryza meridionalis Reference Sequence Version 3).</title>
        <authorList>
            <person name="Zhang J."/>
            <person name="Kudrna D."/>
            <person name="Lee S."/>
            <person name="Talag J."/>
            <person name="Welchert J."/>
            <person name="Wing R.A."/>
        </authorList>
    </citation>
    <scope>NUCLEOTIDE SEQUENCE [LARGE SCALE GENOMIC DNA]</scope>
    <source>
        <strain evidence="6">cv. OR44</strain>
    </source>
</reference>
<keyword evidence="4" id="KW-1133">Transmembrane helix</keyword>
<dbReference type="AlphaFoldDB" id="A0A0E0F095"/>
<name>A0A0E0F095_9ORYZ</name>
<evidence type="ECO:0000259" key="5">
    <source>
        <dbReference type="Pfam" id="PF06839"/>
    </source>
</evidence>
<dbReference type="Pfam" id="PF06839">
    <property type="entry name" value="Zn_ribbon_GRF"/>
    <property type="match status" value="1"/>
</dbReference>
<evidence type="ECO:0000256" key="3">
    <source>
        <dbReference type="ARBA" id="ARBA00022833"/>
    </source>
</evidence>
<proteinExistence type="predicted"/>
<dbReference type="PANTHER" id="PTHR33680">
    <property type="entry name" value="OS07G0190500 PROTEIN"/>
    <property type="match status" value="1"/>
</dbReference>
<accession>A0A0E0F095</accession>
<organism evidence="6">
    <name type="scientific">Oryza meridionalis</name>
    <dbReference type="NCBI Taxonomy" id="40149"/>
    <lineage>
        <taxon>Eukaryota</taxon>
        <taxon>Viridiplantae</taxon>
        <taxon>Streptophyta</taxon>
        <taxon>Embryophyta</taxon>
        <taxon>Tracheophyta</taxon>
        <taxon>Spermatophyta</taxon>
        <taxon>Magnoliopsida</taxon>
        <taxon>Liliopsida</taxon>
        <taxon>Poales</taxon>
        <taxon>Poaceae</taxon>
        <taxon>BOP clade</taxon>
        <taxon>Oryzoideae</taxon>
        <taxon>Oryzeae</taxon>
        <taxon>Oryzinae</taxon>
        <taxon>Oryza</taxon>
    </lineage>
</organism>
<dbReference type="InterPro" id="IPR010666">
    <property type="entry name" value="Znf_GRF"/>
</dbReference>
<reference evidence="6" key="1">
    <citation type="submission" date="2015-04" db="UniProtKB">
        <authorList>
            <consortium name="EnsemblPlants"/>
        </authorList>
    </citation>
    <scope>IDENTIFICATION</scope>
</reference>
<protein>
    <recommendedName>
        <fullName evidence="5">GRF-type domain-containing protein</fullName>
    </recommendedName>
</protein>
<dbReference type="HOGENOM" id="CLU_118288_1_0_1"/>
<sequence>MDGSASSSAVRCRTGELFLGKCPLCGTQLVARTSRTPKNPNKNFVKCPNLENTPYACRIFMWEGQYEQFLADGHVGLGYQTGYEQFNVEALSSMGIEGLPLKGCAALGRMLVYLAVVQALLLLLILVVVISK</sequence>